<keyword evidence="4 5" id="KW-0472">Membrane</keyword>
<keyword evidence="2 5" id="KW-0812">Transmembrane</keyword>
<dbReference type="RefSeq" id="XP_012681921.1">
    <property type="nucleotide sequence ID" value="XM_012826467.3"/>
</dbReference>
<organism evidence="6 7">
    <name type="scientific">Clupea harengus</name>
    <name type="common">Atlantic herring</name>
    <dbReference type="NCBI Taxonomy" id="7950"/>
    <lineage>
        <taxon>Eukaryota</taxon>
        <taxon>Metazoa</taxon>
        <taxon>Chordata</taxon>
        <taxon>Craniata</taxon>
        <taxon>Vertebrata</taxon>
        <taxon>Euteleostomi</taxon>
        <taxon>Actinopterygii</taxon>
        <taxon>Neopterygii</taxon>
        <taxon>Teleostei</taxon>
        <taxon>Clupei</taxon>
        <taxon>Clupeiformes</taxon>
        <taxon>Clupeoidei</taxon>
        <taxon>Clupeidae</taxon>
        <taxon>Clupea</taxon>
    </lineage>
</organism>
<evidence type="ECO:0000256" key="3">
    <source>
        <dbReference type="ARBA" id="ARBA00022989"/>
    </source>
</evidence>
<dbReference type="OrthoDB" id="430821at2759"/>
<evidence type="ECO:0000313" key="6">
    <source>
        <dbReference type="Proteomes" id="UP000515152"/>
    </source>
</evidence>
<dbReference type="KEGG" id="char:105899303"/>
<dbReference type="GO" id="GO:0016020">
    <property type="term" value="C:membrane"/>
    <property type="evidence" value="ECO:0007669"/>
    <property type="project" value="UniProtKB-SubCell"/>
</dbReference>
<accession>A0A6P3VV73</accession>
<dbReference type="InterPro" id="IPR019537">
    <property type="entry name" value="TMEM65"/>
</dbReference>
<dbReference type="Proteomes" id="UP000515152">
    <property type="component" value="Chromosome 1"/>
</dbReference>
<evidence type="ECO:0000256" key="2">
    <source>
        <dbReference type="ARBA" id="ARBA00022692"/>
    </source>
</evidence>
<gene>
    <name evidence="7" type="primary">LOC105899303</name>
</gene>
<protein>
    <submittedName>
        <fullName evidence="7">Transmembrane protein 65-like</fullName>
    </submittedName>
</protein>
<dbReference type="GeneID" id="105899303"/>
<evidence type="ECO:0000256" key="5">
    <source>
        <dbReference type="SAM" id="Phobius"/>
    </source>
</evidence>
<dbReference type="AlphaFoldDB" id="A0A6P3VV73"/>
<evidence type="ECO:0000313" key="7">
    <source>
        <dbReference type="RefSeq" id="XP_012681921.1"/>
    </source>
</evidence>
<keyword evidence="3 5" id="KW-1133">Transmembrane helix</keyword>
<sequence>MDATGSIRKMLPCLWRAFRPTLTLRTGICPVPVRGNSSPIYRNTTSGIQVSHLGTHPMKEPMEPLTSPDGARDFIYSLHPTERTCLLRELHRFESIAMVQEQLEMAPPTPAQLRYVIFHNALPFVGFGFFDNAIMIVAGTQIELSIGVVLGISTMAAAGFGNLVSDLAGLGLAGYVEAMAARMGMKIPEMSPKQSDMWQTRVSSHSGKAIGVAIGCILGMFPLLFLSDEKKAGKDSTQASVDSKAS</sequence>
<proteinExistence type="predicted"/>
<dbReference type="PANTHER" id="PTHR21706">
    <property type="entry name" value="TRANSMEMBRANE PROTEIN 65"/>
    <property type="match status" value="1"/>
</dbReference>
<dbReference type="GO" id="GO:1903779">
    <property type="term" value="P:regulation of cardiac conduction"/>
    <property type="evidence" value="ECO:0007669"/>
    <property type="project" value="TreeGrafter"/>
</dbReference>
<dbReference type="PANTHER" id="PTHR21706:SF15">
    <property type="entry name" value="TRANSMEMBRANE PROTEIN 65"/>
    <property type="match status" value="1"/>
</dbReference>
<reference evidence="7" key="1">
    <citation type="submission" date="2025-08" db="UniProtKB">
        <authorList>
            <consortium name="RefSeq"/>
        </authorList>
    </citation>
    <scope>IDENTIFICATION</scope>
</reference>
<evidence type="ECO:0000256" key="1">
    <source>
        <dbReference type="ARBA" id="ARBA00004141"/>
    </source>
</evidence>
<dbReference type="GO" id="GO:0003231">
    <property type="term" value="P:cardiac ventricle development"/>
    <property type="evidence" value="ECO:0007669"/>
    <property type="project" value="TreeGrafter"/>
</dbReference>
<comment type="subcellular location">
    <subcellularLocation>
        <location evidence="1">Membrane</location>
        <topology evidence="1">Multi-pass membrane protein</topology>
    </subcellularLocation>
</comment>
<dbReference type="GO" id="GO:0005739">
    <property type="term" value="C:mitochondrion"/>
    <property type="evidence" value="ECO:0007669"/>
    <property type="project" value="TreeGrafter"/>
</dbReference>
<name>A0A6P3VV73_CLUHA</name>
<evidence type="ECO:0000256" key="4">
    <source>
        <dbReference type="ARBA" id="ARBA00023136"/>
    </source>
</evidence>
<dbReference type="Pfam" id="PF10507">
    <property type="entry name" value="TMEM65"/>
    <property type="match status" value="1"/>
</dbReference>
<keyword evidence="6" id="KW-1185">Reference proteome</keyword>
<feature type="transmembrane region" description="Helical" evidence="5">
    <location>
        <begin position="206"/>
        <end position="226"/>
    </location>
</feature>